<comment type="caution">
    <text evidence="2">The sequence shown here is derived from an EMBL/GenBank/DDBJ whole genome shotgun (WGS) entry which is preliminary data.</text>
</comment>
<proteinExistence type="predicted"/>
<feature type="compositionally biased region" description="Basic and acidic residues" evidence="1">
    <location>
        <begin position="178"/>
        <end position="191"/>
    </location>
</feature>
<dbReference type="AlphaFoldDB" id="A0A4U5PDD3"/>
<reference evidence="2 3" key="1">
    <citation type="journal article" date="2015" name="Genome Biol.">
        <title>Comparative genomics of Steinernema reveals deeply conserved gene regulatory networks.</title>
        <authorList>
            <person name="Dillman A.R."/>
            <person name="Macchietto M."/>
            <person name="Porter C.F."/>
            <person name="Rogers A."/>
            <person name="Williams B."/>
            <person name="Antoshechkin I."/>
            <person name="Lee M.M."/>
            <person name="Goodwin Z."/>
            <person name="Lu X."/>
            <person name="Lewis E.E."/>
            <person name="Goodrich-Blair H."/>
            <person name="Stock S.P."/>
            <person name="Adams B.J."/>
            <person name="Sternberg P.W."/>
            <person name="Mortazavi A."/>
        </authorList>
    </citation>
    <scope>NUCLEOTIDE SEQUENCE [LARGE SCALE GENOMIC DNA]</scope>
    <source>
        <strain evidence="2 3">ALL</strain>
    </source>
</reference>
<reference evidence="2 3" key="2">
    <citation type="journal article" date="2019" name="G3 (Bethesda)">
        <title>Hybrid Assembly of the Genome of the Entomopathogenic Nematode Steinernema carpocapsae Identifies the X-Chromosome.</title>
        <authorList>
            <person name="Serra L."/>
            <person name="Macchietto M."/>
            <person name="Macias-Munoz A."/>
            <person name="McGill C.J."/>
            <person name="Rodriguez I.M."/>
            <person name="Rodriguez B."/>
            <person name="Murad R."/>
            <person name="Mortazavi A."/>
        </authorList>
    </citation>
    <scope>NUCLEOTIDE SEQUENCE [LARGE SCALE GENOMIC DNA]</scope>
    <source>
        <strain evidence="2 3">ALL</strain>
    </source>
</reference>
<protein>
    <submittedName>
        <fullName evidence="2">Uncharacterized protein</fullName>
    </submittedName>
</protein>
<keyword evidence="3" id="KW-1185">Reference proteome</keyword>
<dbReference type="EMBL" id="AZBU02000002">
    <property type="protein sequence ID" value="TKR94251.1"/>
    <property type="molecule type" value="Genomic_DNA"/>
</dbReference>
<feature type="region of interest" description="Disordered" evidence="1">
    <location>
        <begin position="113"/>
        <end position="191"/>
    </location>
</feature>
<evidence type="ECO:0000313" key="3">
    <source>
        <dbReference type="Proteomes" id="UP000298663"/>
    </source>
</evidence>
<name>A0A4U5PDD3_STECR</name>
<sequence length="191" mass="21561">MGLCISSAELHEAERAMRLKPAELVNLEYCEQPDDDVLQLDTENDQRGSVAVEHLYKKIRDVYGQPPRDLRHKIVDFGEHVVIKTGRPSPYDFPAFEHEKLLNDANDRLRLSQEVMSREDRKSRFKKSIAKSAQNAKGAKPSPKQSSREVTAKSTESKSKSKVGDNKSLVPPTVPKISHNEALDHCSLEDE</sequence>
<organism evidence="2 3">
    <name type="scientific">Steinernema carpocapsae</name>
    <name type="common">Entomopathogenic nematode</name>
    <dbReference type="NCBI Taxonomy" id="34508"/>
    <lineage>
        <taxon>Eukaryota</taxon>
        <taxon>Metazoa</taxon>
        <taxon>Ecdysozoa</taxon>
        <taxon>Nematoda</taxon>
        <taxon>Chromadorea</taxon>
        <taxon>Rhabditida</taxon>
        <taxon>Tylenchina</taxon>
        <taxon>Panagrolaimomorpha</taxon>
        <taxon>Strongyloidoidea</taxon>
        <taxon>Steinernematidae</taxon>
        <taxon>Steinernema</taxon>
    </lineage>
</organism>
<dbReference type="Proteomes" id="UP000298663">
    <property type="component" value="Unassembled WGS sequence"/>
</dbReference>
<gene>
    <name evidence="2" type="ORF">L596_008562</name>
</gene>
<accession>A0A4U5PDD3</accession>
<dbReference type="OrthoDB" id="5827570at2759"/>
<feature type="compositionally biased region" description="Basic and acidic residues" evidence="1">
    <location>
        <begin position="113"/>
        <end position="122"/>
    </location>
</feature>
<feature type="compositionally biased region" description="Basic and acidic residues" evidence="1">
    <location>
        <begin position="146"/>
        <end position="165"/>
    </location>
</feature>
<evidence type="ECO:0000256" key="1">
    <source>
        <dbReference type="SAM" id="MobiDB-lite"/>
    </source>
</evidence>
<evidence type="ECO:0000313" key="2">
    <source>
        <dbReference type="EMBL" id="TKR94251.1"/>
    </source>
</evidence>